<reference evidence="9" key="2">
    <citation type="submission" date="2021-04" db="EMBL/GenBank/DDBJ databases">
        <authorList>
            <person name="Gilroy R."/>
        </authorList>
    </citation>
    <scope>NUCLEOTIDE SEQUENCE</scope>
    <source>
        <strain evidence="9">ChiBcec8-14828</strain>
    </source>
</reference>
<accession>A0A9D2S120</accession>
<dbReference type="InterPro" id="IPR036721">
    <property type="entry name" value="RCK_C_sf"/>
</dbReference>
<evidence type="ECO:0000256" key="2">
    <source>
        <dbReference type="ARBA" id="ARBA00022448"/>
    </source>
</evidence>
<name>A0A9D2S120_9FIRM</name>
<dbReference type="Pfam" id="PF02080">
    <property type="entry name" value="TrkA_C"/>
    <property type="match status" value="1"/>
</dbReference>
<dbReference type="PANTHER" id="PTHR43833">
    <property type="entry name" value="POTASSIUM CHANNEL PROTEIN 2-RELATED-RELATED"/>
    <property type="match status" value="1"/>
</dbReference>
<dbReference type="EMBL" id="DWYA01000031">
    <property type="protein sequence ID" value="HJB39364.1"/>
    <property type="molecule type" value="Genomic_DNA"/>
</dbReference>
<dbReference type="PANTHER" id="PTHR43833:SF5">
    <property type="entry name" value="TRK SYSTEM POTASSIUM UPTAKE PROTEIN TRKA"/>
    <property type="match status" value="1"/>
</dbReference>
<evidence type="ECO:0000256" key="6">
    <source>
        <dbReference type="ARBA" id="ARBA00023065"/>
    </source>
</evidence>
<dbReference type="InterPro" id="IPR006036">
    <property type="entry name" value="K_uptake_TrkA"/>
</dbReference>
<evidence type="ECO:0000256" key="4">
    <source>
        <dbReference type="ARBA" id="ARBA00022958"/>
    </source>
</evidence>
<dbReference type="InterPro" id="IPR036291">
    <property type="entry name" value="NAD(P)-bd_dom_sf"/>
</dbReference>
<comment type="caution">
    <text evidence="9">The sequence shown here is derived from an EMBL/GenBank/DDBJ whole genome shotgun (WGS) entry which is preliminary data.</text>
</comment>
<evidence type="ECO:0000259" key="7">
    <source>
        <dbReference type="PROSITE" id="PS51201"/>
    </source>
</evidence>
<evidence type="ECO:0000256" key="5">
    <source>
        <dbReference type="ARBA" id="ARBA00023027"/>
    </source>
</evidence>
<keyword evidence="5" id="KW-0520">NAD</keyword>
<keyword evidence="3" id="KW-0633">Potassium transport</keyword>
<protein>
    <recommendedName>
        <fullName evidence="1">Trk system potassium uptake protein TrkA</fullName>
    </recommendedName>
</protein>
<dbReference type="AlphaFoldDB" id="A0A9D2S120"/>
<evidence type="ECO:0000259" key="8">
    <source>
        <dbReference type="PROSITE" id="PS51202"/>
    </source>
</evidence>
<dbReference type="Gene3D" id="3.40.50.720">
    <property type="entry name" value="NAD(P)-binding Rossmann-like Domain"/>
    <property type="match status" value="1"/>
</dbReference>
<dbReference type="Proteomes" id="UP000824209">
    <property type="component" value="Unassembled WGS sequence"/>
</dbReference>
<keyword evidence="6" id="KW-0406">Ion transport</keyword>
<feature type="domain" description="RCK C-terminal" evidence="8">
    <location>
        <begin position="137"/>
        <end position="218"/>
    </location>
</feature>
<dbReference type="Pfam" id="PF02254">
    <property type="entry name" value="TrkA_N"/>
    <property type="match status" value="1"/>
</dbReference>
<evidence type="ECO:0000256" key="3">
    <source>
        <dbReference type="ARBA" id="ARBA00022538"/>
    </source>
</evidence>
<evidence type="ECO:0000313" key="10">
    <source>
        <dbReference type="Proteomes" id="UP000824209"/>
    </source>
</evidence>
<keyword evidence="2" id="KW-0813">Transport</keyword>
<dbReference type="SUPFAM" id="SSF116726">
    <property type="entry name" value="TrkA C-terminal domain-like"/>
    <property type="match status" value="1"/>
</dbReference>
<dbReference type="PROSITE" id="PS51201">
    <property type="entry name" value="RCK_N"/>
    <property type="match status" value="1"/>
</dbReference>
<sequence length="228" mass="24367">MRVCIVGGGKVGYYLAKTLLEHGHTPTVIEMNPGLCNHLADSLDLHVILGDGTFAEVLESAHLETCEAMVAVTGRDENNLVACQLAKKVFGVKKTVARVNNPKNAEILKQLGVDIAVSATDNLSRIIEREVETAAIQQVLSLASGTASLTEIVIEESFPHNGQTLAELPVPGDVVVISVTRNGELLIPRGTTTLIAGDRVLVLAKNTAFHELALAWDLSVSHPGKLRR</sequence>
<evidence type="ECO:0000256" key="1">
    <source>
        <dbReference type="ARBA" id="ARBA00017378"/>
    </source>
</evidence>
<dbReference type="SUPFAM" id="SSF51735">
    <property type="entry name" value="NAD(P)-binding Rossmann-fold domains"/>
    <property type="match status" value="1"/>
</dbReference>
<dbReference type="GO" id="GO:0005886">
    <property type="term" value="C:plasma membrane"/>
    <property type="evidence" value="ECO:0007669"/>
    <property type="project" value="InterPro"/>
</dbReference>
<gene>
    <name evidence="9" type="ORF">H9943_03090</name>
</gene>
<dbReference type="PROSITE" id="PS51202">
    <property type="entry name" value="RCK_C"/>
    <property type="match status" value="1"/>
</dbReference>
<organism evidence="9 10">
    <name type="scientific">Candidatus Ruthenibacterium avium</name>
    <dbReference type="NCBI Taxonomy" id="2838751"/>
    <lineage>
        <taxon>Bacteria</taxon>
        <taxon>Bacillati</taxon>
        <taxon>Bacillota</taxon>
        <taxon>Clostridia</taxon>
        <taxon>Eubacteriales</taxon>
        <taxon>Oscillospiraceae</taxon>
        <taxon>Ruthenibacterium</taxon>
    </lineage>
</organism>
<dbReference type="GO" id="GO:0015079">
    <property type="term" value="F:potassium ion transmembrane transporter activity"/>
    <property type="evidence" value="ECO:0007669"/>
    <property type="project" value="InterPro"/>
</dbReference>
<feature type="domain" description="RCK N-terminal" evidence="7">
    <location>
        <begin position="1"/>
        <end position="117"/>
    </location>
</feature>
<reference evidence="9" key="1">
    <citation type="journal article" date="2021" name="PeerJ">
        <title>Extensive microbial diversity within the chicken gut microbiome revealed by metagenomics and culture.</title>
        <authorList>
            <person name="Gilroy R."/>
            <person name="Ravi A."/>
            <person name="Getino M."/>
            <person name="Pursley I."/>
            <person name="Horton D.L."/>
            <person name="Alikhan N.F."/>
            <person name="Baker D."/>
            <person name="Gharbi K."/>
            <person name="Hall N."/>
            <person name="Watson M."/>
            <person name="Adriaenssens E.M."/>
            <person name="Foster-Nyarko E."/>
            <person name="Jarju S."/>
            <person name="Secka A."/>
            <person name="Antonio M."/>
            <person name="Oren A."/>
            <person name="Chaudhuri R.R."/>
            <person name="La Ragione R."/>
            <person name="Hildebrand F."/>
            <person name="Pallen M.J."/>
        </authorList>
    </citation>
    <scope>NUCLEOTIDE SEQUENCE</scope>
    <source>
        <strain evidence="9">ChiBcec8-14828</strain>
    </source>
</reference>
<dbReference type="Gene3D" id="3.30.70.1450">
    <property type="entry name" value="Regulator of K+ conductance, C-terminal domain"/>
    <property type="match status" value="1"/>
</dbReference>
<dbReference type="InterPro" id="IPR003148">
    <property type="entry name" value="RCK_N"/>
</dbReference>
<keyword evidence="4" id="KW-0630">Potassium</keyword>
<dbReference type="InterPro" id="IPR050721">
    <property type="entry name" value="Trk_Ktr_HKT_K-transport"/>
</dbReference>
<proteinExistence type="predicted"/>
<evidence type="ECO:0000313" key="9">
    <source>
        <dbReference type="EMBL" id="HJB39364.1"/>
    </source>
</evidence>
<dbReference type="InterPro" id="IPR006037">
    <property type="entry name" value="RCK_C"/>
</dbReference>
<dbReference type="PRINTS" id="PR00335">
    <property type="entry name" value="KUPTAKETRKA"/>
</dbReference>